<gene>
    <name evidence="4" type="ORF">EI97DRAFT_467585</name>
</gene>
<dbReference type="InterPro" id="IPR036638">
    <property type="entry name" value="HLH_DNA-bd_sf"/>
</dbReference>
<keyword evidence="1" id="KW-0238">DNA-binding</keyword>
<dbReference type="PROSITE" id="PS50888">
    <property type="entry name" value="BHLH"/>
    <property type="match status" value="1"/>
</dbReference>
<proteinExistence type="predicted"/>
<dbReference type="GO" id="GO:0000977">
    <property type="term" value="F:RNA polymerase II transcription regulatory region sequence-specific DNA binding"/>
    <property type="evidence" value="ECO:0007669"/>
    <property type="project" value="TreeGrafter"/>
</dbReference>
<dbReference type="OrthoDB" id="5344169at2759"/>
<feature type="region of interest" description="Disordered" evidence="2">
    <location>
        <begin position="441"/>
        <end position="480"/>
    </location>
</feature>
<dbReference type="AlphaFoldDB" id="A0A6A6JI03"/>
<feature type="region of interest" description="Disordered" evidence="2">
    <location>
        <begin position="576"/>
        <end position="609"/>
    </location>
</feature>
<dbReference type="RefSeq" id="XP_033653394.1">
    <property type="nucleotide sequence ID" value="XM_033801608.1"/>
</dbReference>
<dbReference type="InterPro" id="IPR015660">
    <property type="entry name" value="MASH1/Ascl1a-like"/>
</dbReference>
<evidence type="ECO:0000256" key="2">
    <source>
        <dbReference type="SAM" id="MobiDB-lite"/>
    </source>
</evidence>
<dbReference type="Gene3D" id="4.10.280.10">
    <property type="entry name" value="Helix-loop-helix DNA-binding domain"/>
    <property type="match status" value="1"/>
</dbReference>
<dbReference type="PANTHER" id="PTHR13935:SF106">
    <property type="entry name" value="ACHAETE-SCUTE COMPLEX PROTEIN T5-RELATED"/>
    <property type="match status" value="1"/>
</dbReference>
<dbReference type="SUPFAM" id="SSF47459">
    <property type="entry name" value="HLH, helix-loop-helix DNA-binding domain"/>
    <property type="match status" value="1"/>
</dbReference>
<feature type="region of interest" description="Disordered" evidence="2">
    <location>
        <begin position="232"/>
        <end position="370"/>
    </location>
</feature>
<feature type="domain" description="BHLH" evidence="3">
    <location>
        <begin position="534"/>
        <end position="621"/>
    </location>
</feature>
<protein>
    <recommendedName>
        <fullName evidence="3">BHLH domain-containing protein</fullName>
    </recommendedName>
</protein>
<accession>A0A6A6JI03</accession>
<dbReference type="Proteomes" id="UP000800097">
    <property type="component" value="Unassembled WGS sequence"/>
</dbReference>
<dbReference type="InterPro" id="IPR011598">
    <property type="entry name" value="bHLH_dom"/>
</dbReference>
<keyword evidence="5" id="KW-1185">Reference proteome</keyword>
<dbReference type="Pfam" id="PF00010">
    <property type="entry name" value="HLH"/>
    <property type="match status" value="1"/>
</dbReference>
<name>A0A6A6JI03_WESOR</name>
<dbReference type="GO" id="GO:0000981">
    <property type="term" value="F:DNA-binding transcription factor activity, RNA polymerase II-specific"/>
    <property type="evidence" value="ECO:0007669"/>
    <property type="project" value="TreeGrafter"/>
</dbReference>
<dbReference type="EMBL" id="ML986495">
    <property type="protein sequence ID" value="KAF2275855.1"/>
    <property type="molecule type" value="Genomic_DNA"/>
</dbReference>
<feature type="region of interest" description="Disordered" evidence="2">
    <location>
        <begin position="627"/>
        <end position="683"/>
    </location>
</feature>
<dbReference type="SMART" id="SM00353">
    <property type="entry name" value="HLH"/>
    <property type="match status" value="1"/>
</dbReference>
<reference evidence="4" key="1">
    <citation type="journal article" date="2020" name="Stud. Mycol.">
        <title>101 Dothideomycetes genomes: a test case for predicting lifestyles and emergence of pathogens.</title>
        <authorList>
            <person name="Haridas S."/>
            <person name="Albert R."/>
            <person name="Binder M."/>
            <person name="Bloem J."/>
            <person name="Labutti K."/>
            <person name="Salamov A."/>
            <person name="Andreopoulos B."/>
            <person name="Baker S."/>
            <person name="Barry K."/>
            <person name="Bills G."/>
            <person name="Bluhm B."/>
            <person name="Cannon C."/>
            <person name="Castanera R."/>
            <person name="Culley D."/>
            <person name="Daum C."/>
            <person name="Ezra D."/>
            <person name="Gonzalez J."/>
            <person name="Henrissat B."/>
            <person name="Kuo A."/>
            <person name="Liang C."/>
            <person name="Lipzen A."/>
            <person name="Lutzoni F."/>
            <person name="Magnuson J."/>
            <person name="Mondo S."/>
            <person name="Nolan M."/>
            <person name="Ohm R."/>
            <person name="Pangilinan J."/>
            <person name="Park H.-J."/>
            <person name="Ramirez L."/>
            <person name="Alfaro M."/>
            <person name="Sun H."/>
            <person name="Tritt A."/>
            <person name="Yoshinaga Y."/>
            <person name="Zwiers L.-H."/>
            <person name="Turgeon B."/>
            <person name="Goodwin S."/>
            <person name="Spatafora J."/>
            <person name="Crous P."/>
            <person name="Grigoriev I."/>
        </authorList>
    </citation>
    <scope>NUCLEOTIDE SEQUENCE</scope>
    <source>
        <strain evidence="4">CBS 379.55</strain>
    </source>
</reference>
<feature type="compositionally biased region" description="Low complexity" evidence="2">
    <location>
        <begin position="314"/>
        <end position="325"/>
    </location>
</feature>
<dbReference type="GO" id="GO:0090575">
    <property type="term" value="C:RNA polymerase II transcription regulator complex"/>
    <property type="evidence" value="ECO:0007669"/>
    <property type="project" value="TreeGrafter"/>
</dbReference>
<sequence length="683" mass="71655">MDGFGDSAWTNAHQFQPTDQQDFNSLLDLDLDLDNFSNPQGPDNAQNTYDDLANSFDTQHFFSPQVLPDQHHGAHSGQQDHYQLQQQHPHQANGAMTQPTDMFGNTMQQYDNPMATYAMHPAIPPTPNSAEMHPNAAQYLQQKRVQIAEQGFYPHNDDGSFTPLGTPAVTPNDVMHNGPDFGVAPGAYFSPLVSPALNAQNHPHIQMQSGQGNGSGSSAEASPTVANVTLNADSVMAPPEQGRRSNLRGNKRGAPGSANGPSLLGKSSVQKSSRRKVTASGMTKGSSESPTSSQGQTLGSMLGTAQTSSGNANSQSVSTSPESTSHPMGPPPRPGSVLHSPDPFGHGFHSPAILSQGGMTPPTPAAGFQQSVGFSGFPMLEDLSLPEASLAKTPLPRSDTAILDNSGGVEGQKPPKLAVNTPAGVGGVSGRPSPMLSAVNSPTSPAFTAGMKRPESRMARNTKKRGSVSTAPSPAIRPKISPNIKPLIAQQGANPSPDDHARLLATRSNYQNIIDGTNVPGLNYPTSLSANLTQKKQSHKVAEQHRRNRLNVALAQLDALLPGSPKILARDAAANGKNGIKSEGNGSGSGDGEEGGSATAGNSASSKAEKVEMAVKYIQELKSRIEALEREKSGGGGGEEGKETQVERMQIDEVRGKAETLVSQQGEAEARSSTSEASERSPD</sequence>
<evidence type="ECO:0000259" key="3">
    <source>
        <dbReference type="PROSITE" id="PS50888"/>
    </source>
</evidence>
<dbReference type="GO" id="GO:0046983">
    <property type="term" value="F:protein dimerization activity"/>
    <property type="evidence" value="ECO:0007669"/>
    <property type="project" value="InterPro"/>
</dbReference>
<feature type="compositionally biased region" description="Polar residues" evidence="2">
    <location>
        <begin position="280"/>
        <end position="313"/>
    </location>
</feature>
<feature type="compositionally biased region" description="Low complexity" evidence="2">
    <location>
        <begin position="596"/>
        <end position="606"/>
    </location>
</feature>
<dbReference type="PANTHER" id="PTHR13935">
    <property type="entry name" value="ACHAETE-SCUTE TRANSCRIPTION FACTOR-RELATED"/>
    <property type="match status" value="1"/>
</dbReference>
<evidence type="ECO:0000313" key="5">
    <source>
        <dbReference type="Proteomes" id="UP000800097"/>
    </source>
</evidence>
<evidence type="ECO:0000256" key="1">
    <source>
        <dbReference type="ARBA" id="ARBA00023125"/>
    </source>
</evidence>
<feature type="compositionally biased region" description="Basic and acidic residues" evidence="2">
    <location>
        <begin position="627"/>
        <end position="658"/>
    </location>
</feature>
<organism evidence="4 5">
    <name type="scientific">Westerdykella ornata</name>
    <dbReference type="NCBI Taxonomy" id="318751"/>
    <lineage>
        <taxon>Eukaryota</taxon>
        <taxon>Fungi</taxon>
        <taxon>Dikarya</taxon>
        <taxon>Ascomycota</taxon>
        <taxon>Pezizomycotina</taxon>
        <taxon>Dothideomycetes</taxon>
        <taxon>Pleosporomycetidae</taxon>
        <taxon>Pleosporales</taxon>
        <taxon>Sporormiaceae</taxon>
        <taxon>Westerdykella</taxon>
    </lineage>
</organism>
<evidence type="ECO:0000313" key="4">
    <source>
        <dbReference type="EMBL" id="KAF2275855.1"/>
    </source>
</evidence>
<dbReference type="GeneID" id="54554783"/>